<dbReference type="SUPFAM" id="SSF103190">
    <property type="entry name" value="Sensory domain-like"/>
    <property type="match status" value="1"/>
</dbReference>
<evidence type="ECO:0000256" key="2">
    <source>
        <dbReference type="ARBA" id="ARBA00022553"/>
    </source>
</evidence>
<feature type="non-terminal residue" evidence="10">
    <location>
        <position position="288"/>
    </location>
</feature>
<evidence type="ECO:0000313" key="10">
    <source>
        <dbReference type="EMBL" id="GAI95836.1"/>
    </source>
</evidence>
<dbReference type="GO" id="GO:0000160">
    <property type="term" value="P:phosphorelay signal transduction system"/>
    <property type="evidence" value="ECO:0007669"/>
    <property type="project" value="UniProtKB-KW"/>
</dbReference>
<feature type="domain" description="PAS fold" evidence="9">
    <location>
        <begin position="229"/>
        <end position="285"/>
    </location>
</feature>
<evidence type="ECO:0000259" key="9">
    <source>
        <dbReference type="Pfam" id="PF00989"/>
    </source>
</evidence>
<reference evidence="10" key="1">
    <citation type="journal article" date="2014" name="Front. Microbiol.">
        <title>High frequency of phylogenetically diverse reductive dehalogenase-homologous genes in deep subseafloor sedimentary metagenomes.</title>
        <authorList>
            <person name="Kawai M."/>
            <person name="Futagami T."/>
            <person name="Toyoda A."/>
            <person name="Takaki Y."/>
            <person name="Nishi S."/>
            <person name="Hori S."/>
            <person name="Arai W."/>
            <person name="Tsubouchi T."/>
            <person name="Morono Y."/>
            <person name="Uchiyama I."/>
            <person name="Ito T."/>
            <person name="Fujiyama A."/>
            <person name="Inagaki F."/>
            <person name="Takami H."/>
        </authorList>
    </citation>
    <scope>NUCLEOTIDE SEQUENCE</scope>
    <source>
        <strain evidence="10">Expedition CK06-06</strain>
    </source>
</reference>
<evidence type="ECO:0000256" key="3">
    <source>
        <dbReference type="ARBA" id="ARBA00022679"/>
    </source>
</evidence>
<keyword evidence="8" id="KW-1133">Transmembrane helix</keyword>
<dbReference type="EMBL" id="BARW01015530">
    <property type="protein sequence ID" value="GAI95836.1"/>
    <property type="molecule type" value="Genomic_DNA"/>
</dbReference>
<comment type="subcellular location">
    <subcellularLocation>
        <location evidence="1">Membrane</location>
    </subcellularLocation>
</comment>
<proteinExistence type="predicted"/>
<evidence type="ECO:0000256" key="4">
    <source>
        <dbReference type="ARBA" id="ARBA00022741"/>
    </source>
</evidence>
<keyword evidence="3" id="KW-0808">Transferase</keyword>
<dbReference type="SUPFAM" id="SSF55785">
    <property type="entry name" value="PYP-like sensor domain (PAS domain)"/>
    <property type="match status" value="1"/>
</dbReference>
<dbReference type="GO" id="GO:0005524">
    <property type="term" value="F:ATP binding"/>
    <property type="evidence" value="ECO:0007669"/>
    <property type="project" value="UniProtKB-KW"/>
</dbReference>
<dbReference type="InterPro" id="IPR035965">
    <property type="entry name" value="PAS-like_dom_sf"/>
</dbReference>
<protein>
    <recommendedName>
        <fullName evidence="9">PAS fold domain-containing protein</fullName>
    </recommendedName>
</protein>
<dbReference type="GO" id="GO:0016301">
    <property type="term" value="F:kinase activity"/>
    <property type="evidence" value="ECO:0007669"/>
    <property type="project" value="UniProtKB-KW"/>
</dbReference>
<keyword evidence="2" id="KW-0597">Phosphoprotein</keyword>
<dbReference type="InterPro" id="IPR029151">
    <property type="entry name" value="Sensor-like_sf"/>
</dbReference>
<dbReference type="GO" id="GO:0016020">
    <property type="term" value="C:membrane"/>
    <property type="evidence" value="ECO:0007669"/>
    <property type="project" value="UniProtKB-SubCell"/>
</dbReference>
<organism evidence="10">
    <name type="scientific">marine sediment metagenome</name>
    <dbReference type="NCBI Taxonomy" id="412755"/>
    <lineage>
        <taxon>unclassified sequences</taxon>
        <taxon>metagenomes</taxon>
        <taxon>ecological metagenomes</taxon>
    </lineage>
</organism>
<dbReference type="GO" id="GO:0006355">
    <property type="term" value="P:regulation of DNA-templated transcription"/>
    <property type="evidence" value="ECO:0007669"/>
    <property type="project" value="InterPro"/>
</dbReference>
<evidence type="ECO:0000256" key="7">
    <source>
        <dbReference type="ARBA" id="ARBA00023012"/>
    </source>
</evidence>
<dbReference type="Pfam" id="PF00989">
    <property type="entry name" value="PAS"/>
    <property type="match status" value="1"/>
</dbReference>
<evidence type="ECO:0000256" key="1">
    <source>
        <dbReference type="ARBA" id="ARBA00004370"/>
    </source>
</evidence>
<evidence type="ECO:0000256" key="5">
    <source>
        <dbReference type="ARBA" id="ARBA00022777"/>
    </source>
</evidence>
<keyword evidence="8" id="KW-0472">Membrane</keyword>
<gene>
    <name evidence="10" type="ORF">S12H4_27232</name>
</gene>
<keyword evidence="7" id="KW-0902">Two-component regulatory system</keyword>
<feature type="transmembrane region" description="Helical" evidence="8">
    <location>
        <begin position="194"/>
        <end position="213"/>
    </location>
</feature>
<keyword evidence="4" id="KW-0547">Nucleotide-binding</keyword>
<comment type="caution">
    <text evidence="10">The sequence shown here is derived from an EMBL/GenBank/DDBJ whole genome shotgun (WGS) entry which is preliminary data.</text>
</comment>
<keyword evidence="8" id="KW-0812">Transmembrane</keyword>
<keyword evidence="6" id="KW-0067">ATP-binding</keyword>
<sequence length="288" mass="33647">VDLNKNVFEKIRQSFNINSIVLFDTKTKKTIVTSGHSLEISDNIFKRKEAVFFEYFTIGHKKHLRFLYRIKNWVYQIEISAEEIQRFRQEFGINKIINQISMNPMVKYLVLQDKKGIIFATPNIHTITRIEDDSTLISVSEQNIETSRIAEFENENILELIRPFIVEGQSLGLFRIGISLDSYYRHTRETERQLILLFVILFGAGFIFFFLFMKYQSYVGLKELFNKTLGALEDGVLTVNSKGIITGVNKIFSSMSSYEEKMLLNYNYFSLFKDDSFDVHKVLQEGAK</sequence>
<accession>X1TWS0</accession>
<evidence type="ECO:0000256" key="6">
    <source>
        <dbReference type="ARBA" id="ARBA00022840"/>
    </source>
</evidence>
<dbReference type="AlphaFoldDB" id="X1TWS0"/>
<dbReference type="InterPro" id="IPR013767">
    <property type="entry name" value="PAS_fold"/>
</dbReference>
<evidence type="ECO:0000256" key="8">
    <source>
        <dbReference type="SAM" id="Phobius"/>
    </source>
</evidence>
<keyword evidence="5" id="KW-0418">Kinase</keyword>
<feature type="non-terminal residue" evidence="10">
    <location>
        <position position="1"/>
    </location>
</feature>
<name>X1TWS0_9ZZZZ</name>